<accession>A0A5D0XSW4</accession>
<dbReference type="GO" id="GO:0031460">
    <property type="term" value="P:glycine betaine transport"/>
    <property type="evidence" value="ECO:0007669"/>
    <property type="project" value="TreeGrafter"/>
</dbReference>
<dbReference type="SUPFAM" id="SSF53850">
    <property type="entry name" value="Periplasmic binding protein-like II"/>
    <property type="match status" value="1"/>
</dbReference>
<keyword evidence="5" id="KW-0732">Signal</keyword>
<dbReference type="GO" id="GO:0005275">
    <property type="term" value="F:amine transmembrane transporter activity"/>
    <property type="evidence" value="ECO:0007669"/>
    <property type="project" value="TreeGrafter"/>
</dbReference>
<comment type="caution">
    <text evidence="7">The sequence shown here is derived from an EMBL/GenBank/DDBJ whole genome shotgun (WGS) entry which is preliminary data.</text>
</comment>
<feature type="domain" description="ABC-type glycine betaine transport system substrate-binding" evidence="6">
    <location>
        <begin position="46"/>
        <end position="296"/>
    </location>
</feature>
<dbReference type="GO" id="GO:0043190">
    <property type="term" value="C:ATP-binding cassette (ABC) transporter complex"/>
    <property type="evidence" value="ECO:0007669"/>
    <property type="project" value="InterPro"/>
</dbReference>
<dbReference type="AlphaFoldDB" id="A0A5D0XSW4"/>
<dbReference type="PANTHER" id="PTHR47737:SF1">
    <property type="entry name" value="GLYCINE BETAINE_PROLINE BETAINE TRANSPORT SYSTEM PERMEASE PROTEIN PROW"/>
    <property type="match status" value="1"/>
</dbReference>
<proteinExistence type="predicted"/>
<evidence type="ECO:0000256" key="3">
    <source>
        <dbReference type="ARBA" id="ARBA00022475"/>
    </source>
</evidence>
<dbReference type="InterPro" id="IPR007210">
    <property type="entry name" value="ABC_Gly_betaine_transp_sub-bd"/>
</dbReference>
<evidence type="ECO:0000256" key="2">
    <source>
        <dbReference type="ARBA" id="ARBA00022448"/>
    </source>
</evidence>
<evidence type="ECO:0000256" key="4">
    <source>
        <dbReference type="ARBA" id="ARBA00023136"/>
    </source>
</evidence>
<feature type="signal peptide" evidence="5">
    <location>
        <begin position="1"/>
        <end position="25"/>
    </location>
</feature>
<name>A0A5D0XSW4_9MICC</name>
<dbReference type="CDD" id="cd13639">
    <property type="entry name" value="PBP2_OpuAC_like"/>
    <property type="match status" value="1"/>
</dbReference>
<feature type="chain" id="PRO_5022775092" evidence="5">
    <location>
        <begin position="26"/>
        <end position="306"/>
    </location>
</feature>
<dbReference type="GO" id="GO:0015871">
    <property type="term" value="P:choline transport"/>
    <property type="evidence" value="ECO:0007669"/>
    <property type="project" value="TreeGrafter"/>
</dbReference>
<dbReference type="RefSeq" id="WP_148600273.1">
    <property type="nucleotide sequence ID" value="NZ_VSLD01000002.1"/>
</dbReference>
<dbReference type="Gene3D" id="3.40.190.100">
    <property type="entry name" value="Glycine betaine-binding periplasmic protein, domain 2"/>
    <property type="match status" value="1"/>
</dbReference>
<dbReference type="OrthoDB" id="9787902at2"/>
<evidence type="ECO:0000313" key="7">
    <source>
        <dbReference type="EMBL" id="TYC99451.1"/>
    </source>
</evidence>
<keyword evidence="3" id="KW-1003">Cell membrane</keyword>
<organism evidence="7 8">
    <name type="scientific">Arthrobacter echini</name>
    <dbReference type="NCBI Taxonomy" id="1529066"/>
    <lineage>
        <taxon>Bacteria</taxon>
        <taxon>Bacillati</taxon>
        <taxon>Actinomycetota</taxon>
        <taxon>Actinomycetes</taxon>
        <taxon>Micrococcales</taxon>
        <taxon>Micrococcaceae</taxon>
        <taxon>Arthrobacter</taxon>
    </lineage>
</organism>
<dbReference type="Pfam" id="PF04069">
    <property type="entry name" value="OpuAC"/>
    <property type="match status" value="1"/>
</dbReference>
<evidence type="ECO:0000313" key="8">
    <source>
        <dbReference type="Proteomes" id="UP000323410"/>
    </source>
</evidence>
<evidence type="ECO:0000256" key="1">
    <source>
        <dbReference type="ARBA" id="ARBA00004236"/>
    </source>
</evidence>
<keyword evidence="2" id="KW-0813">Transport</keyword>
<comment type="subcellular location">
    <subcellularLocation>
        <location evidence="1">Cell membrane</location>
    </subcellularLocation>
</comment>
<protein>
    <submittedName>
        <fullName evidence="7">Glycine betaine ABC transporter substrate-binding protein</fullName>
    </submittedName>
</protein>
<reference evidence="7 8" key="1">
    <citation type="submission" date="2019-08" db="EMBL/GenBank/DDBJ databases">
        <title>Genone of Arthrobacter echini P9.</title>
        <authorList>
            <person name="Bowman J.P."/>
        </authorList>
    </citation>
    <scope>NUCLEOTIDE SEQUENCE [LARGE SCALE GENOMIC DNA]</scope>
    <source>
        <strain evidence="7 8">P9</strain>
    </source>
</reference>
<evidence type="ECO:0000259" key="6">
    <source>
        <dbReference type="Pfam" id="PF04069"/>
    </source>
</evidence>
<dbReference type="PANTHER" id="PTHR47737">
    <property type="entry name" value="GLYCINE BETAINE/PROLINE BETAINE TRANSPORT SYSTEM PERMEASE PROTEIN PROW"/>
    <property type="match status" value="1"/>
</dbReference>
<dbReference type="GO" id="GO:0015226">
    <property type="term" value="F:carnitine transmembrane transporter activity"/>
    <property type="evidence" value="ECO:0007669"/>
    <property type="project" value="TreeGrafter"/>
</dbReference>
<dbReference type="Proteomes" id="UP000323410">
    <property type="component" value="Unassembled WGS sequence"/>
</dbReference>
<keyword evidence="8" id="KW-1185">Reference proteome</keyword>
<sequence length="306" mass="32995">MTKKLHARNLGLFAALMSLTLGATACGSDSSDDSAGDSGSADENQTIALGIIPSWTDGLSTAYLWQDILEDEGFEVEIKELSEAAPLYTGLSNGDVDVYPSGWPDATHAEYMKEYGDDIEDLGTYYDNAKLTFAVPEYTDIASIADLTGNADQFDGRIVGIEPGAGLTAVTKDSVMPAYGLDGDYELVESSTTAMLTELQSAIDAEEDIVVTLWKPFWANSAFPLKDLEDPEGALGPVEGLHTLARTGFAEDFPEVADMMANFTLDDEQYGQLEDLVVNEYGSGKEAEAVDQWLEENPDFVDSLKS</sequence>
<dbReference type="PROSITE" id="PS51257">
    <property type="entry name" value="PROKAR_LIPOPROTEIN"/>
    <property type="match status" value="1"/>
</dbReference>
<keyword evidence="4" id="KW-0472">Membrane</keyword>
<evidence type="ECO:0000256" key="5">
    <source>
        <dbReference type="SAM" id="SignalP"/>
    </source>
</evidence>
<gene>
    <name evidence="7" type="ORF">FQ377_05625</name>
</gene>
<dbReference type="EMBL" id="VSLD01000002">
    <property type="protein sequence ID" value="TYC99451.1"/>
    <property type="molecule type" value="Genomic_DNA"/>
</dbReference>
<dbReference type="Gene3D" id="3.40.190.10">
    <property type="entry name" value="Periplasmic binding protein-like II"/>
    <property type="match status" value="1"/>
</dbReference>